<dbReference type="EMBL" id="LBXZ01000001">
    <property type="protein sequence ID" value="KKR41201.1"/>
    <property type="molecule type" value="Genomic_DNA"/>
</dbReference>
<dbReference type="Gene3D" id="3.40.50.150">
    <property type="entry name" value="Vaccinia Virus protein VP39"/>
    <property type="match status" value="1"/>
</dbReference>
<reference evidence="1 2" key="1">
    <citation type="journal article" date="2015" name="Nature">
        <title>rRNA introns, odd ribosomes, and small enigmatic genomes across a large radiation of phyla.</title>
        <authorList>
            <person name="Brown C.T."/>
            <person name="Hug L.A."/>
            <person name="Thomas B.C."/>
            <person name="Sharon I."/>
            <person name="Castelle C.J."/>
            <person name="Singh A."/>
            <person name="Wilkins M.J."/>
            <person name="Williams K.H."/>
            <person name="Banfield J.F."/>
        </authorList>
    </citation>
    <scope>NUCLEOTIDE SEQUENCE [LARGE SCALE GENOMIC DNA]</scope>
</reference>
<dbReference type="InterPro" id="IPR029063">
    <property type="entry name" value="SAM-dependent_MTases_sf"/>
</dbReference>
<sequence length="188" mass="21239">MKMEKIDSKINIDIAGGEGEYFYAKARRNPQETFIVLDPVEGPATPSLKNLHRIAWKSDIDSHLPFRSESVDQVCINFLMGEIKTKDPRGYTVSHDISKYTRVLKDAKEVLKPDGKVVIIEPKTNMRYIIDILDELGFVVTLGPSPLAYSDGNTSKWARFFIDVSESSPRMDASDENSIWPTMVEAIK</sequence>
<organism evidence="1 2">
    <name type="scientific">Candidatus Yanofskybacteria bacterium GW2011_GWE2_40_11</name>
    <dbReference type="NCBI Taxonomy" id="1619033"/>
    <lineage>
        <taxon>Bacteria</taxon>
        <taxon>Candidatus Yanofskyibacteriota</taxon>
    </lineage>
</organism>
<comment type="caution">
    <text evidence="1">The sequence shown here is derived from an EMBL/GenBank/DDBJ whole genome shotgun (WGS) entry which is preliminary data.</text>
</comment>
<dbReference type="AlphaFoldDB" id="A0A0G0QV18"/>
<dbReference type="Proteomes" id="UP000034072">
    <property type="component" value="Unassembled WGS sequence"/>
</dbReference>
<proteinExistence type="predicted"/>
<evidence type="ECO:0000313" key="2">
    <source>
        <dbReference type="Proteomes" id="UP000034072"/>
    </source>
</evidence>
<name>A0A0G0QV18_9BACT</name>
<accession>A0A0G0QV18</accession>
<dbReference type="SUPFAM" id="SSF53335">
    <property type="entry name" value="S-adenosyl-L-methionine-dependent methyltransferases"/>
    <property type="match status" value="1"/>
</dbReference>
<evidence type="ECO:0000313" key="1">
    <source>
        <dbReference type="EMBL" id="KKR41201.1"/>
    </source>
</evidence>
<gene>
    <name evidence="1" type="ORF">UT75_C0001G0105</name>
</gene>
<protein>
    <submittedName>
        <fullName evidence="1">Uncharacterized protein</fullName>
    </submittedName>
</protein>